<dbReference type="InterPro" id="IPR013786">
    <property type="entry name" value="AcylCoA_DH/ox_N"/>
</dbReference>
<dbReference type="InterPro" id="IPR036250">
    <property type="entry name" value="AcylCo_DH-like_C"/>
</dbReference>
<evidence type="ECO:0000313" key="6">
    <source>
        <dbReference type="Proteomes" id="UP000721844"/>
    </source>
</evidence>
<feature type="domain" description="Acyl-CoA dehydrogenase C-terminal" evidence="4">
    <location>
        <begin position="249"/>
        <end position="340"/>
    </location>
</feature>
<dbReference type="AlphaFoldDB" id="A0A963Z7U9"/>
<name>A0A963Z7U9_9PROT</name>
<dbReference type="SUPFAM" id="SSF56645">
    <property type="entry name" value="Acyl-CoA dehydrogenase NM domain-like"/>
    <property type="match status" value="1"/>
</dbReference>
<sequence length="371" mass="39202">MTNAPDLCLALETLAETGLPVADQAIFPGAAMDCLADIGVMRASLPTAFGGLGLGTEPGRGIKTFLMLHSLGRISLPLGRLVEAHVNALRIIARYGNPGQMAAAADGVQSGGVFGLWVTDPPGVAGLTMQQDSASLRLTGGKMFCSGAGHIGWAVVTAFDPACQDQRLLLLRLDGSERISPLPAGLAGMKAAVTGQVDFSGRILPVETMIGQPGDYLREPDFSAGAWRSSAVALGGLFRLTALLRDQLKARGRADDPHQRARFGQVLMAHETGRLWLHRAAVMAENLEAHPDEIVATVGLARLAVERACLDGIELVHRSLGLSAFLSDNPVERLTRDLQTYLRQPAADEVLHNAAGYFLSHALPAAGDRPC</sequence>
<keyword evidence="6" id="KW-1185">Reference proteome</keyword>
<organism evidence="5 6">
    <name type="scientific">Acidisoma cellulosilyticum</name>
    <dbReference type="NCBI Taxonomy" id="2802395"/>
    <lineage>
        <taxon>Bacteria</taxon>
        <taxon>Pseudomonadati</taxon>
        <taxon>Pseudomonadota</taxon>
        <taxon>Alphaproteobacteria</taxon>
        <taxon>Acetobacterales</taxon>
        <taxon>Acidocellaceae</taxon>
        <taxon>Acidisoma</taxon>
    </lineage>
</organism>
<evidence type="ECO:0000313" key="5">
    <source>
        <dbReference type="EMBL" id="MCB8883655.1"/>
    </source>
</evidence>
<dbReference type="PANTHER" id="PTHR48083">
    <property type="entry name" value="MEDIUM-CHAIN SPECIFIC ACYL-COA DEHYDROGENASE, MITOCHONDRIAL-RELATED"/>
    <property type="match status" value="1"/>
</dbReference>
<dbReference type="InterPro" id="IPR050741">
    <property type="entry name" value="Acyl-CoA_dehydrogenase"/>
</dbReference>
<dbReference type="InterPro" id="IPR009100">
    <property type="entry name" value="AcylCoA_DH/oxidase_NM_dom_sf"/>
</dbReference>
<dbReference type="Proteomes" id="UP000721844">
    <property type="component" value="Unassembled WGS sequence"/>
</dbReference>
<dbReference type="GO" id="GO:0050660">
    <property type="term" value="F:flavin adenine dinucleotide binding"/>
    <property type="evidence" value="ECO:0007669"/>
    <property type="project" value="InterPro"/>
</dbReference>
<dbReference type="GO" id="GO:0033539">
    <property type="term" value="P:fatty acid beta-oxidation using acyl-CoA dehydrogenase"/>
    <property type="evidence" value="ECO:0007669"/>
    <property type="project" value="TreeGrafter"/>
</dbReference>
<dbReference type="Gene3D" id="1.20.140.10">
    <property type="entry name" value="Butyryl-CoA Dehydrogenase, subunit A, domain 3"/>
    <property type="match status" value="1"/>
</dbReference>
<reference evidence="5 6" key="1">
    <citation type="journal article" date="2021" name="Microorganisms">
        <title>Acidisoma silvae sp. nov. and Acidisomacellulosilytica sp. nov., Two Acidophilic Bacteria Isolated from Decaying Wood, Hydrolyzing Cellulose and Producing Poly-3-hydroxybutyrate.</title>
        <authorList>
            <person name="Mieszkin S."/>
            <person name="Pouder E."/>
            <person name="Uroz S."/>
            <person name="Simon-Colin C."/>
            <person name="Alain K."/>
        </authorList>
    </citation>
    <scope>NUCLEOTIDE SEQUENCE [LARGE SCALE GENOMIC DNA]</scope>
    <source>
        <strain evidence="5 6">HW T5.17</strain>
    </source>
</reference>
<gene>
    <name evidence="5" type="ORF">ACELLULO517_25625</name>
</gene>
<feature type="domain" description="Acyl-CoA dehydrogenase/oxidase N-terminal" evidence="3">
    <location>
        <begin position="22"/>
        <end position="102"/>
    </location>
</feature>
<dbReference type="PANTHER" id="PTHR48083:SF37">
    <property type="entry name" value="DEHYDROGENASE, PUTATIVE-RELATED"/>
    <property type="match status" value="1"/>
</dbReference>
<dbReference type="Pfam" id="PF08028">
    <property type="entry name" value="Acyl-CoA_dh_2"/>
    <property type="match status" value="1"/>
</dbReference>
<evidence type="ECO:0000256" key="1">
    <source>
        <dbReference type="ARBA" id="ARBA00023002"/>
    </source>
</evidence>
<dbReference type="Gene3D" id="1.10.540.10">
    <property type="entry name" value="Acyl-CoA dehydrogenase/oxidase, N-terminal domain"/>
    <property type="match status" value="1"/>
</dbReference>
<dbReference type="InterPro" id="IPR037069">
    <property type="entry name" value="AcylCoA_DH/ox_N_sf"/>
</dbReference>
<dbReference type="SUPFAM" id="SSF47203">
    <property type="entry name" value="Acyl-CoA dehydrogenase C-terminal domain-like"/>
    <property type="match status" value="1"/>
</dbReference>
<keyword evidence="1" id="KW-0560">Oxidoreductase</keyword>
<dbReference type="GO" id="GO:0003995">
    <property type="term" value="F:acyl-CoA dehydrogenase activity"/>
    <property type="evidence" value="ECO:0007669"/>
    <property type="project" value="TreeGrafter"/>
</dbReference>
<evidence type="ECO:0000259" key="3">
    <source>
        <dbReference type="Pfam" id="PF02771"/>
    </source>
</evidence>
<evidence type="ECO:0000259" key="4">
    <source>
        <dbReference type="Pfam" id="PF08028"/>
    </source>
</evidence>
<comment type="similarity">
    <text evidence="2">Belongs to the HpaH/HsaA monooxygenase family.</text>
</comment>
<accession>A0A963Z7U9</accession>
<protein>
    <submittedName>
        <fullName evidence="5">Acyl-CoA dehydrogenase family protein</fullName>
    </submittedName>
</protein>
<dbReference type="Pfam" id="PF02771">
    <property type="entry name" value="Acyl-CoA_dh_N"/>
    <property type="match status" value="1"/>
</dbReference>
<dbReference type="RefSeq" id="WP_227310328.1">
    <property type="nucleotide sequence ID" value="NZ_JAESVA010000015.1"/>
</dbReference>
<evidence type="ECO:0000256" key="2">
    <source>
        <dbReference type="ARBA" id="ARBA00049661"/>
    </source>
</evidence>
<proteinExistence type="inferred from homology"/>
<dbReference type="GO" id="GO:0005737">
    <property type="term" value="C:cytoplasm"/>
    <property type="evidence" value="ECO:0007669"/>
    <property type="project" value="TreeGrafter"/>
</dbReference>
<dbReference type="InterPro" id="IPR013107">
    <property type="entry name" value="Acyl-CoA_DH_C"/>
</dbReference>
<dbReference type="EMBL" id="JAESVA010000015">
    <property type="protein sequence ID" value="MCB8883655.1"/>
    <property type="molecule type" value="Genomic_DNA"/>
</dbReference>
<comment type="caution">
    <text evidence="5">The sequence shown here is derived from an EMBL/GenBank/DDBJ whole genome shotgun (WGS) entry which is preliminary data.</text>
</comment>